<dbReference type="GO" id="GO:0005829">
    <property type="term" value="C:cytosol"/>
    <property type="evidence" value="ECO:0007669"/>
    <property type="project" value="TreeGrafter"/>
</dbReference>
<dbReference type="SUPFAM" id="SSF53732">
    <property type="entry name" value="Aconitase iron-sulfur domain"/>
    <property type="match status" value="1"/>
</dbReference>
<dbReference type="InterPro" id="IPR036008">
    <property type="entry name" value="Aconitase_4Fe-4S_dom"/>
</dbReference>
<gene>
    <name evidence="6" type="ORF">MNBD_DELTA03-692</name>
</gene>
<evidence type="ECO:0000259" key="4">
    <source>
        <dbReference type="Pfam" id="PF00330"/>
    </source>
</evidence>
<feature type="domain" description="Aconitase A/isopropylmalate dehydratase small subunit swivel" evidence="5">
    <location>
        <begin position="161"/>
        <end position="289"/>
    </location>
</feature>
<dbReference type="AlphaFoldDB" id="A0A3B0VB54"/>
<dbReference type="FunFam" id="3.20.19.10:FF:000002">
    <property type="entry name" value="Aconitate hydratase, mitochondrial"/>
    <property type="match status" value="1"/>
</dbReference>
<keyword evidence="6" id="KW-0456">Lyase</keyword>
<sequence length="362" mass="38946">GSAQVRATVERDGLLDPLRQIGGVVLANACGPCIGQWQRQDFTAQEKNSIITSFNRNFRSRADGNPATLAFIGSPETVTAMVLAGKLTFDPARDDIDGIRLRPPSADALPPKGFDAGLVSYEEPSSEPDKIQVSVSPESERLQLLEPFPAWDGKELKDLVVLLKAVGKCTTDHISPAGPWLKFRGHLDNISDNMFSGAANAFAEKAGCGVNVVSGEREVGLSSLARAYKEQGISWVAVGDENYGEGSSREHAAMEPRYLGAKAVVVRGFARIHETNLKKQGILPLTFADPADYEKIRFDDRVAVSGLADLAPGSPLTMTINHSDGSLESFPVKHTMSPQQIEWFKAGSALNMIANQAEGKEA</sequence>
<keyword evidence="3" id="KW-0411">Iron-sulfur</keyword>
<feature type="non-terminal residue" evidence="6">
    <location>
        <position position="1"/>
    </location>
</feature>
<dbReference type="InterPro" id="IPR018136">
    <property type="entry name" value="Aconitase_4Fe-4S_BS"/>
</dbReference>
<dbReference type="SUPFAM" id="SSF52016">
    <property type="entry name" value="LeuD/IlvD-like"/>
    <property type="match status" value="1"/>
</dbReference>
<dbReference type="PANTHER" id="PTHR43160">
    <property type="entry name" value="ACONITATE HYDRATASE B"/>
    <property type="match status" value="1"/>
</dbReference>
<reference evidence="6" key="1">
    <citation type="submission" date="2018-06" db="EMBL/GenBank/DDBJ databases">
        <authorList>
            <person name="Zhirakovskaya E."/>
        </authorList>
    </citation>
    <scope>NUCLEOTIDE SEQUENCE</scope>
</reference>
<dbReference type="EC" id="4.2.1.3" evidence="6"/>
<dbReference type="GO" id="GO:0003994">
    <property type="term" value="F:aconitate hydratase activity"/>
    <property type="evidence" value="ECO:0007669"/>
    <property type="project" value="UniProtKB-EC"/>
</dbReference>
<dbReference type="GO" id="GO:0006099">
    <property type="term" value="P:tricarboxylic acid cycle"/>
    <property type="evidence" value="ECO:0007669"/>
    <property type="project" value="TreeGrafter"/>
</dbReference>
<evidence type="ECO:0000313" key="6">
    <source>
        <dbReference type="EMBL" id="VAW40805.1"/>
    </source>
</evidence>
<dbReference type="InterPro" id="IPR015928">
    <property type="entry name" value="Aconitase/3IPM_dehydase_swvl"/>
</dbReference>
<dbReference type="Gene3D" id="3.20.19.10">
    <property type="entry name" value="Aconitase, domain 4"/>
    <property type="match status" value="1"/>
</dbReference>
<accession>A0A3B0VB54</accession>
<dbReference type="InterPro" id="IPR001030">
    <property type="entry name" value="Acoase/IPM_deHydtase_lsu_aba"/>
</dbReference>
<dbReference type="InterPro" id="IPR000573">
    <property type="entry name" value="AconitaseA/IPMdHydase_ssu_swvl"/>
</dbReference>
<dbReference type="GO" id="GO:0051539">
    <property type="term" value="F:4 iron, 4 sulfur cluster binding"/>
    <property type="evidence" value="ECO:0007669"/>
    <property type="project" value="TreeGrafter"/>
</dbReference>
<keyword evidence="2" id="KW-0408">Iron</keyword>
<dbReference type="Pfam" id="PF00330">
    <property type="entry name" value="Aconitase"/>
    <property type="match status" value="1"/>
</dbReference>
<protein>
    <submittedName>
        <fullName evidence="6">Aconitate hydratase</fullName>
        <ecNumber evidence="6">4.2.1.3</ecNumber>
    </submittedName>
</protein>
<dbReference type="InterPro" id="IPR015931">
    <property type="entry name" value="Acnase/IPM_dHydase_lsu_aba_1/3"/>
</dbReference>
<organism evidence="6">
    <name type="scientific">hydrothermal vent metagenome</name>
    <dbReference type="NCBI Taxonomy" id="652676"/>
    <lineage>
        <taxon>unclassified sequences</taxon>
        <taxon>metagenomes</taxon>
        <taxon>ecological metagenomes</taxon>
    </lineage>
</organism>
<evidence type="ECO:0000256" key="3">
    <source>
        <dbReference type="ARBA" id="ARBA00023014"/>
    </source>
</evidence>
<dbReference type="EMBL" id="UOEX01000355">
    <property type="protein sequence ID" value="VAW40805.1"/>
    <property type="molecule type" value="Genomic_DNA"/>
</dbReference>
<dbReference type="GO" id="GO:0046872">
    <property type="term" value="F:metal ion binding"/>
    <property type="evidence" value="ECO:0007669"/>
    <property type="project" value="UniProtKB-KW"/>
</dbReference>
<name>A0A3B0VB54_9ZZZZ</name>
<evidence type="ECO:0000256" key="2">
    <source>
        <dbReference type="ARBA" id="ARBA00023004"/>
    </source>
</evidence>
<dbReference type="PROSITE" id="PS01244">
    <property type="entry name" value="ACONITASE_2"/>
    <property type="match status" value="1"/>
</dbReference>
<keyword evidence="1" id="KW-0479">Metal-binding</keyword>
<proteinExistence type="predicted"/>
<dbReference type="Pfam" id="PF00694">
    <property type="entry name" value="Aconitase_C"/>
    <property type="match status" value="1"/>
</dbReference>
<feature type="domain" description="Aconitase/3-isopropylmalate dehydratase large subunit alpha/beta/alpha" evidence="4">
    <location>
        <begin position="1"/>
        <end position="85"/>
    </location>
</feature>
<dbReference type="InterPro" id="IPR050926">
    <property type="entry name" value="Aconitase/IPM_isomerase"/>
</dbReference>
<evidence type="ECO:0000259" key="5">
    <source>
        <dbReference type="Pfam" id="PF00694"/>
    </source>
</evidence>
<dbReference type="PANTHER" id="PTHR43160:SF3">
    <property type="entry name" value="ACONITATE HYDRATASE, MITOCHONDRIAL"/>
    <property type="match status" value="1"/>
</dbReference>
<evidence type="ECO:0000256" key="1">
    <source>
        <dbReference type="ARBA" id="ARBA00022723"/>
    </source>
</evidence>
<dbReference type="Gene3D" id="3.30.499.10">
    <property type="entry name" value="Aconitase, domain 3"/>
    <property type="match status" value="1"/>
</dbReference>